<evidence type="ECO:0000313" key="3">
    <source>
        <dbReference type="Proteomes" id="UP000499080"/>
    </source>
</evidence>
<evidence type="ECO:0000313" key="2">
    <source>
        <dbReference type="EMBL" id="GBM12112.1"/>
    </source>
</evidence>
<evidence type="ECO:0000256" key="1">
    <source>
        <dbReference type="SAM" id="MobiDB-lite"/>
    </source>
</evidence>
<reference evidence="2 3" key="1">
    <citation type="journal article" date="2019" name="Sci. Rep.">
        <title>Orb-weaving spider Araneus ventricosus genome elucidates the spidroin gene catalogue.</title>
        <authorList>
            <person name="Kono N."/>
            <person name="Nakamura H."/>
            <person name="Ohtoshi R."/>
            <person name="Moran D.A.P."/>
            <person name="Shinohara A."/>
            <person name="Yoshida Y."/>
            <person name="Fujiwara M."/>
            <person name="Mori M."/>
            <person name="Tomita M."/>
            <person name="Arakawa K."/>
        </authorList>
    </citation>
    <scope>NUCLEOTIDE SEQUENCE [LARGE SCALE GENOMIC DNA]</scope>
</reference>
<dbReference type="AlphaFoldDB" id="A0A4Y2D5R0"/>
<dbReference type="Proteomes" id="UP000499080">
    <property type="component" value="Unassembled WGS sequence"/>
</dbReference>
<proteinExistence type="predicted"/>
<feature type="compositionally biased region" description="Low complexity" evidence="1">
    <location>
        <begin position="152"/>
        <end position="161"/>
    </location>
</feature>
<sequence>MKAIYSEIKERDPPGSGVIHAFLYLQKDKITLPESLEGTPNVSPMKGTHSSSTSSFLCKKIKDSKNKARNIPYEEGDSDMNLQSQNRIQQSEEPEMSLKIEKIEDKESSMSEFDHSSNNLSTKTQNGEQLNKRLSPMKRETADEDSKEESISKPASYLKPSPSKKKKLLKF</sequence>
<protein>
    <submittedName>
        <fullName evidence="2">Uncharacterized protein</fullName>
    </submittedName>
</protein>
<name>A0A4Y2D5R0_ARAVE</name>
<feature type="compositionally biased region" description="Basic residues" evidence="1">
    <location>
        <begin position="162"/>
        <end position="171"/>
    </location>
</feature>
<gene>
    <name evidence="2" type="ORF">AVEN_39454_1</name>
</gene>
<organism evidence="2 3">
    <name type="scientific">Araneus ventricosus</name>
    <name type="common">Orbweaver spider</name>
    <name type="synonym">Epeira ventricosa</name>
    <dbReference type="NCBI Taxonomy" id="182803"/>
    <lineage>
        <taxon>Eukaryota</taxon>
        <taxon>Metazoa</taxon>
        <taxon>Ecdysozoa</taxon>
        <taxon>Arthropoda</taxon>
        <taxon>Chelicerata</taxon>
        <taxon>Arachnida</taxon>
        <taxon>Araneae</taxon>
        <taxon>Araneomorphae</taxon>
        <taxon>Entelegynae</taxon>
        <taxon>Araneoidea</taxon>
        <taxon>Araneidae</taxon>
        <taxon>Araneus</taxon>
    </lineage>
</organism>
<dbReference type="EMBL" id="BGPR01000309">
    <property type="protein sequence ID" value="GBM12112.1"/>
    <property type="molecule type" value="Genomic_DNA"/>
</dbReference>
<comment type="caution">
    <text evidence="2">The sequence shown here is derived from an EMBL/GenBank/DDBJ whole genome shotgun (WGS) entry which is preliminary data.</text>
</comment>
<feature type="compositionally biased region" description="Polar residues" evidence="1">
    <location>
        <begin position="116"/>
        <end position="129"/>
    </location>
</feature>
<accession>A0A4Y2D5R0</accession>
<feature type="compositionally biased region" description="Polar residues" evidence="1">
    <location>
        <begin position="80"/>
        <end position="91"/>
    </location>
</feature>
<feature type="compositionally biased region" description="Polar residues" evidence="1">
    <location>
        <begin position="38"/>
        <end position="56"/>
    </location>
</feature>
<feature type="compositionally biased region" description="Basic and acidic residues" evidence="1">
    <location>
        <begin position="96"/>
        <end position="115"/>
    </location>
</feature>
<feature type="region of interest" description="Disordered" evidence="1">
    <location>
        <begin position="35"/>
        <end position="171"/>
    </location>
</feature>
<keyword evidence="3" id="KW-1185">Reference proteome</keyword>